<dbReference type="STRING" id="1168035.SAMN05444280_108121"/>
<accession>A0A1M6FCR5</accession>
<dbReference type="RefSeq" id="WP_073167851.1">
    <property type="nucleotide sequence ID" value="NZ_FQZE01000008.1"/>
</dbReference>
<reference evidence="1 2" key="1">
    <citation type="submission" date="2016-11" db="EMBL/GenBank/DDBJ databases">
        <authorList>
            <person name="Jaros S."/>
            <person name="Januszkiewicz K."/>
            <person name="Wedrychowicz H."/>
        </authorList>
    </citation>
    <scope>NUCLEOTIDE SEQUENCE [LARGE SCALE GENOMIC DNA]</scope>
    <source>
        <strain evidence="1 2">DSM 27063</strain>
    </source>
</reference>
<gene>
    <name evidence="1" type="ORF">SAMN05444280_108121</name>
</gene>
<evidence type="ECO:0008006" key="3">
    <source>
        <dbReference type="Google" id="ProtNLM"/>
    </source>
</evidence>
<name>A0A1M6FCR5_9BACT</name>
<organism evidence="1 2">
    <name type="scientific">Tangfeifania diversioriginum</name>
    <dbReference type="NCBI Taxonomy" id="1168035"/>
    <lineage>
        <taxon>Bacteria</taxon>
        <taxon>Pseudomonadati</taxon>
        <taxon>Bacteroidota</taxon>
        <taxon>Bacteroidia</taxon>
        <taxon>Marinilabiliales</taxon>
        <taxon>Prolixibacteraceae</taxon>
        <taxon>Tangfeifania</taxon>
    </lineage>
</organism>
<evidence type="ECO:0000313" key="1">
    <source>
        <dbReference type="EMBL" id="SHI95510.1"/>
    </source>
</evidence>
<sequence>MKQIWTMKEAENWREIQRDLPAVIKLSNKPQSEICRRSGISSSHFNHILKTPSRMKPKHFVAIFRAIVEVDNFERVKQQSDG</sequence>
<dbReference type="AlphaFoldDB" id="A0A1M6FCR5"/>
<dbReference type="EMBL" id="FQZE01000008">
    <property type="protein sequence ID" value="SHI95510.1"/>
    <property type="molecule type" value="Genomic_DNA"/>
</dbReference>
<proteinExistence type="predicted"/>
<protein>
    <recommendedName>
        <fullName evidence="3">Cro/C1-type HTH DNA-binding domain-containing protein</fullName>
    </recommendedName>
</protein>
<dbReference type="Proteomes" id="UP000184050">
    <property type="component" value="Unassembled WGS sequence"/>
</dbReference>
<keyword evidence="2" id="KW-1185">Reference proteome</keyword>
<evidence type="ECO:0000313" key="2">
    <source>
        <dbReference type="Proteomes" id="UP000184050"/>
    </source>
</evidence>